<dbReference type="Pfam" id="PF00619">
    <property type="entry name" value="CARD"/>
    <property type="match status" value="1"/>
</dbReference>
<dbReference type="GO" id="GO:0004197">
    <property type="term" value="F:cysteine-type endopeptidase activity"/>
    <property type="evidence" value="ECO:0007669"/>
    <property type="project" value="InterPro"/>
</dbReference>
<evidence type="ECO:0000259" key="1">
    <source>
        <dbReference type="PROSITE" id="PS50209"/>
    </source>
</evidence>
<dbReference type="PANTHER" id="PTHR47901:SF3">
    <property type="entry name" value="CASPASE-1"/>
    <property type="match status" value="1"/>
</dbReference>
<accession>A0A3Q2DQG1</accession>
<protein>
    <recommendedName>
        <fullName evidence="1">CARD domain-containing protein</fullName>
    </recommendedName>
</protein>
<sequence>NNDEEFIRTAFVDKASKPLIKQLLDDLLKDKIINYGEKDAILEENKTRADMARDLIDAVWRKGNEASRLMITHLYQRDPTLSAELNL</sequence>
<dbReference type="AlphaFoldDB" id="A0A3Q2DQG1"/>
<dbReference type="GO" id="GO:0050727">
    <property type="term" value="P:regulation of inflammatory response"/>
    <property type="evidence" value="ECO:0007669"/>
    <property type="project" value="TreeGrafter"/>
</dbReference>
<dbReference type="GO" id="GO:0072557">
    <property type="term" value="C:IPAF inflammasome complex"/>
    <property type="evidence" value="ECO:0007669"/>
    <property type="project" value="TreeGrafter"/>
</dbReference>
<dbReference type="GO" id="GO:0097169">
    <property type="term" value="C:AIM2 inflammasome complex"/>
    <property type="evidence" value="ECO:0007669"/>
    <property type="project" value="TreeGrafter"/>
</dbReference>
<dbReference type="Proteomes" id="UP000265020">
    <property type="component" value="Unassembled WGS sequence"/>
</dbReference>
<dbReference type="SUPFAM" id="SSF47986">
    <property type="entry name" value="DEATH domain"/>
    <property type="match status" value="1"/>
</dbReference>
<reference evidence="2" key="1">
    <citation type="submission" date="2025-08" db="UniProtKB">
        <authorList>
            <consortium name="Ensembl"/>
        </authorList>
    </citation>
    <scope>IDENTIFICATION</scope>
</reference>
<dbReference type="InterPro" id="IPR011029">
    <property type="entry name" value="DEATH-like_dom_sf"/>
</dbReference>
<dbReference type="GO" id="GO:0072559">
    <property type="term" value="C:NLRP3 inflammasome complex"/>
    <property type="evidence" value="ECO:0007669"/>
    <property type="project" value="TreeGrafter"/>
</dbReference>
<organism evidence="2 3">
    <name type="scientific">Cyprinodon variegatus</name>
    <name type="common">Sheepshead minnow</name>
    <dbReference type="NCBI Taxonomy" id="28743"/>
    <lineage>
        <taxon>Eukaryota</taxon>
        <taxon>Metazoa</taxon>
        <taxon>Chordata</taxon>
        <taxon>Craniata</taxon>
        <taxon>Vertebrata</taxon>
        <taxon>Euteleostomi</taxon>
        <taxon>Actinopterygii</taxon>
        <taxon>Neopterygii</taxon>
        <taxon>Teleostei</taxon>
        <taxon>Neoteleostei</taxon>
        <taxon>Acanthomorphata</taxon>
        <taxon>Ovalentaria</taxon>
        <taxon>Atherinomorphae</taxon>
        <taxon>Cyprinodontiformes</taxon>
        <taxon>Cyprinodontidae</taxon>
        <taxon>Cyprinodon</taxon>
    </lineage>
</organism>
<evidence type="ECO:0000313" key="2">
    <source>
        <dbReference type="Ensembl" id="ENSCVAP00000022036.1"/>
    </source>
</evidence>
<reference evidence="2" key="2">
    <citation type="submission" date="2025-09" db="UniProtKB">
        <authorList>
            <consortium name="Ensembl"/>
        </authorList>
    </citation>
    <scope>IDENTIFICATION</scope>
</reference>
<keyword evidence="3" id="KW-1185">Reference proteome</keyword>
<dbReference type="STRING" id="28743.ENSCVAP00000022036"/>
<dbReference type="OMA" id="CFDNLML"/>
<dbReference type="GO" id="GO:0006508">
    <property type="term" value="P:proteolysis"/>
    <property type="evidence" value="ECO:0007669"/>
    <property type="project" value="InterPro"/>
</dbReference>
<proteinExistence type="predicted"/>
<dbReference type="Gene3D" id="1.10.533.10">
    <property type="entry name" value="Death Domain, Fas"/>
    <property type="match status" value="1"/>
</dbReference>
<dbReference type="PANTHER" id="PTHR47901">
    <property type="entry name" value="CASPASE RECRUITMENT DOMAIN-CONTAINING PROTEIN 18"/>
    <property type="match status" value="1"/>
</dbReference>
<feature type="domain" description="CARD" evidence="1">
    <location>
        <begin position="8"/>
        <end position="87"/>
    </location>
</feature>
<evidence type="ECO:0000313" key="3">
    <source>
        <dbReference type="Proteomes" id="UP000265020"/>
    </source>
</evidence>
<dbReference type="PROSITE" id="PS50209">
    <property type="entry name" value="CARD"/>
    <property type="match status" value="1"/>
</dbReference>
<dbReference type="InterPro" id="IPR002398">
    <property type="entry name" value="Pept_C14"/>
</dbReference>
<dbReference type="InterPro" id="IPR001315">
    <property type="entry name" value="CARD"/>
</dbReference>
<name>A0A3Q2DQG1_CYPVA</name>
<dbReference type="GO" id="GO:0042981">
    <property type="term" value="P:regulation of apoptotic process"/>
    <property type="evidence" value="ECO:0007669"/>
    <property type="project" value="InterPro"/>
</dbReference>
<dbReference type="GeneTree" id="ENSGT00990000203749"/>
<dbReference type="Ensembl" id="ENSCVAT00000010307.1">
    <property type="protein sequence ID" value="ENSCVAP00000022036.1"/>
    <property type="gene ID" value="ENSCVAG00000004446.1"/>
</dbReference>